<keyword evidence="2" id="KW-1185">Reference proteome</keyword>
<accession>A0AAV4P102</accession>
<reference evidence="1 2" key="1">
    <citation type="submission" date="2021-06" db="EMBL/GenBank/DDBJ databases">
        <title>Caerostris extrusa draft genome.</title>
        <authorList>
            <person name="Kono N."/>
            <person name="Arakawa K."/>
        </authorList>
    </citation>
    <scope>NUCLEOTIDE SEQUENCE [LARGE SCALE GENOMIC DNA]</scope>
</reference>
<sequence>MVDGGLEKKKGKKISELDHGLCEIEKEEGGESVDRFSISKSEQMHYDSSPQCKCGNNVYRYVNSMIGCKKKQSNFGF</sequence>
<dbReference type="EMBL" id="BPLR01003894">
    <property type="protein sequence ID" value="GIX89886.1"/>
    <property type="molecule type" value="Genomic_DNA"/>
</dbReference>
<comment type="caution">
    <text evidence="1">The sequence shown here is derived from an EMBL/GenBank/DDBJ whole genome shotgun (WGS) entry which is preliminary data.</text>
</comment>
<dbReference type="Proteomes" id="UP001054945">
    <property type="component" value="Unassembled WGS sequence"/>
</dbReference>
<protein>
    <submittedName>
        <fullName evidence="1">Uncharacterized protein</fullName>
    </submittedName>
</protein>
<gene>
    <name evidence="1" type="ORF">CEXT_534621</name>
</gene>
<dbReference type="AlphaFoldDB" id="A0AAV4P102"/>
<proteinExistence type="predicted"/>
<evidence type="ECO:0000313" key="2">
    <source>
        <dbReference type="Proteomes" id="UP001054945"/>
    </source>
</evidence>
<organism evidence="1 2">
    <name type="scientific">Caerostris extrusa</name>
    <name type="common">Bark spider</name>
    <name type="synonym">Caerostris bankana</name>
    <dbReference type="NCBI Taxonomy" id="172846"/>
    <lineage>
        <taxon>Eukaryota</taxon>
        <taxon>Metazoa</taxon>
        <taxon>Ecdysozoa</taxon>
        <taxon>Arthropoda</taxon>
        <taxon>Chelicerata</taxon>
        <taxon>Arachnida</taxon>
        <taxon>Araneae</taxon>
        <taxon>Araneomorphae</taxon>
        <taxon>Entelegynae</taxon>
        <taxon>Araneoidea</taxon>
        <taxon>Araneidae</taxon>
        <taxon>Caerostris</taxon>
    </lineage>
</organism>
<name>A0AAV4P102_CAEEX</name>
<evidence type="ECO:0000313" key="1">
    <source>
        <dbReference type="EMBL" id="GIX89886.1"/>
    </source>
</evidence>